<name>A0ABV3T925_9GAMM</name>
<sequence length="163" mass="18251">MSLDDAIQQIREDKDVADAAKTLLYANVTEIEAAASRHSIEADYLIESALETAERHLSESSDLLERVNDHWLKCDNLAGATPYEVIVRAAEFLATALQTQPLSEAKLRELAESSDWQDRVVAGWVVRDREDQVAKDIARILATDKFIDDNGFFLVREAVGVYD</sequence>
<evidence type="ECO:0000313" key="2">
    <source>
        <dbReference type="Proteomes" id="UP001556709"/>
    </source>
</evidence>
<evidence type="ECO:0008006" key="3">
    <source>
        <dbReference type="Google" id="ProtNLM"/>
    </source>
</evidence>
<proteinExistence type="predicted"/>
<dbReference type="RefSeq" id="WP_367958369.1">
    <property type="nucleotide sequence ID" value="NZ_JBAKFK010000001.1"/>
</dbReference>
<evidence type="ECO:0000313" key="1">
    <source>
        <dbReference type="EMBL" id="MEX0468127.1"/>
    </source>
</evidence>
<keyword evidence="2" id="KW-1185">Reference proteome</keyword>
<protein>
    <recommendedName>
        <fullName evidence="3">Host-nuclease inhibitor protein Gam</fullName>
    </recommendedName>
</protein>
<accession>A0ABV3T925</accession>
<reference evidence="1 2" key="1">
    <citation type="submission" date="2024-02" db="EMBL/GenBank/DDBJ databases">
        <title>New especies of Spiribacter isolated from saline water.</title>
        <authorList>
            <person name="Leon M.J."/>
            <person name="De La Haba R."/>
            <person name="Sanchez-Porro C."/>
            <person name="Ventosa A."/>
        </authorList>
    </citation>
    <scope>NUCLEOTIDE SEQUENCE [LARGE SCALE GENOMIC DNA]</scope>
    <source>
        <strain evidence="2">ag22IC6-390</strain>
    </source>
</reference>
<dbReference type="Proteomes" id="UP001556709">
    <property type="component" value="Unassembled WGS sequence"/>
</dbReference>
<gene>
    <name evidence="1" type="ORF">V6X73_00025</name>
</gene>
<comment type="caution">
    <text evidence="1">The sequence shown here is derived from an EMBL/GenBank/DDBJ whole genome shotgun (WGS) entry which is preliminary data.</text>
</comment>
<organism evidence="1 2">
    <name type="scientific">Spiribacter pallidus</name>
    <dbReference type="NCBI Taxonomy" id="1987936"/>
    <lineage>
        <taxon>Bacteria</taxon>
        <taxon>Pseudomonadati</taxon>
        <taxon>Pseudomonadota</taxon>
        <taxon>Gammaproteobacteria</taxon>
        <taxon>Chromatiales</taxon>
        <taxon>Ectothiorhodospiraceae</taxon>
        <taxon>Spiribacter</taxon>
    </lineage>
</organism>
<dbReference type="EMBL" id="JBAKFM010000001">
    <property type="protein sequence ID" value="MEX0468127.1"/>
    <property type="molecule type" value="Genomic_DNA"/>
</dbReference>